<dbReference type="Proteomes" id="UP000035932">
    <property type="component" value="Unassembled WGS sequence"/>
</dbReference>
<name>A0A0J6XTY0_9ACTN</name>
<dbReference type="EMBL" id="LFML01000043">
    <property type="protein sequence ID" value="KMO97742.1"/>
    <property type="molecule type" value="Genomic_DNA"/>
</dbReference>
<protein>
    <submittedName>
        <fullName evidence="1">Uncharacterized protein</fullName>
    </submittedName>
</protein>
<dbReference type="GeneID" id="95611052"/>
<dbReference type="AlphaFoldDB" id="A0A0J6XTY0"/>
<evidence type="ECO:0000313" key="1">
    <source>
        <dbReference type="EMBL" id="KMO97742.1"/>
    </source>
</evidence>
<accession>A0A0J6XTY0</accession>
<keyword evidence="2" id="KW-1185">Reference proteome</keyword>
<sequence length="64" mass="6417">MAKIAAFMNQQDMGPIAESELSVGGTPVMATPAVVAVPASVKITAGIVAFTIPVGAYVTGRVVN</sequence>
<reference evidence="1 2" key="1">
    <citation type="submission" date="2015-06" db="EMBL/GenBank/DDBJ databases">
        <title>Recapitulation of the evolution of biosynthetic gene clusters reveals hidden chemical diversity on bacterial genomes.</title>
        <authorList>
            <person name="Cruz-Morales P."/>
            <person name="Martinez-Guerrero C."/>
            <person name="Morales-Escalante M.A."/>
            <person name="Yanez-Guerra L.A."/>
            <person name="Kopp J.F."/>
            <person name="Feldmann J."/>
            <person name="Ramos-Aboites H.E."/>
            <person name="Barona-Gomez F."/>
        </authorList>
    </citation>
    <scope>NUCLEOTIDE SEQUENCE [LARGE SCALE GENOMIC DNA]</scope>
    <source>
        <strain evidence="1 2">ATCC 31245</strain>
    </source>
</reference>
<organism evidence="1 2">
    <name type="scientific">Streptomyces roseus</name>
    <dbReference type="NCBI Taxonomy" id="66430"/>
    <lineage>
        <taxon>Bacteria</taxon>
        <taxon>Bacillati</taxon>
        <taxon>Actinomycetota</taxon>
        <taxon>Actinomycetes</taxon>
        <taxon>Kitasatosporales</taxon>
        <taxon>Streptomycetaceae</taxon>
        <taxon>Streptomyces</taxon>
    </lineage>
</organism>
<dbReference type="PATRIC" id="fig|66430.4.peg.4646"/>
<dbReference type="RefSeq" id="WP_048476417.1">
    <property type="nucleotide sequence ID" value="NZ_JBIRUD010000024.1"/>
</dbReference>
<comment type="caution">
    <text evidence="1">The sequence shown here is derived from an EMBL/GenBank/DDBJ whole genome shotgun (WGS) entry which is preliminary data.</text>
</comment>
<proteinExistence type="predicted"/>
<gene>
    <name evidence="1" type="ORF">ACS04_11265</name>
</gene>
<dbReference type="STRING" id="66430.ACS04_11265"/>
<evidence type="ECO:0000313" key="2">
    <source>
        <dbReference type="Proteomes" id="UP000035932"/>
    </source>
</evidence>